<dbReference type="RefSeq" id="WP_136534178.1">
    <property type="nucleotide sequence ID" value="NZ_STGY01000032.1"/>
</dbReference>
<feature type="domain" description="HTH cro/C1-type" evidence="1">
    <location>
        <begin position="6"/>
        <end position="60"/>
    </location>
</feature>
<dbReference type="EMBL" id="STGY01000032">
    <property type="protein sequence ID" value="THV42023.1"/>
    <property type="molecule type" value="Genomic_DNA"/>
</dbReference>
<evidence type="ECO:0000259" key="2">
    <source>
        <dbReference type="PROSITE" id="PS51360"/>
    </source>
</evidence>
<evidence type="ECO:0000313" key="4">
    <source>
        <dbReference type="Proteomes" id="UP000308760"/>
    </source>
</evidence>
<organism evidence="3 4">
    <name type="scientific">Glycomyces buryatensis</name>
    <dbReference type="NCBI Taxonomy" id="2570927"/>
    <lineage>
        <taxon>Bacteria</taxon>
        <taxon>Bacillati</taxon>
        <taxon>Actinomycetota</taxon>
        <taxon>Actinomycetes</taxon>
        <taxon>Glycomycetales</taxon>
        <taxon>Glycomycetaceae</taxon>
        <taxon>Glycomyces</taxon>
    </lineage>
</organism>
<dbReference type="Pfam" id="PF01381">
    <property type="entry name" value="HTH_3"/>
    <property type="match status" value="1"/>
</dbReference>
<feature type="domain" description="Plus3" evidence="2">
    <location>
        <begin position="357"/>
        <end position="398"/>
    </location>
</feature>
<evidence type="ECO:0000313" key="3">
    <source>
        <dbReference type="EMBL" id="THV42023.1"/>
    </source>
</evidence>
<reference evidence="4" key="1">
    <citation type="submission" date="2019-04" db="EMBL/GenBank/DDBJ databases">
        <title>Nocardioides xinjiangensis sp. nov.</title>
        <authorList>
            <person name="Liu S."/>
        </authorList>
    </citation>
    <scope>NUCLEOTIDE SEQUENCE [LARGE SCALE GENOMIC DNA]</scope>
    <source>
        <strain evidence="4">18</strain>
    </source>
</reference>
<dbReference type="Gene3D" id="1.10.260.40">
    <property type="entry name" value="lambda repressor-like DNA-binding domains"/>
    <property type="match status" value="1"/>
</dbReference>
<sequence>MARRKLRERREELGYSQESLARAIGAETTTVRRWESGSTSPQPLLRRRLARELKVSPETLTELLADDEAKHTPSLESRTKGDGDMRRRTFLAGIPLLATAMTPNSLGSLEVEVSRLWSCYQDSRYQPIIDRMPGLLSQLQSQLLSGPTADRRRCENALAFAYQLSATTLTKLGHRDPAMGALDHGIAAAERGENLIVASSIRRSKAHALLAFGLPSVAAELVEETIRELASAHVLESPNSVSILGTLHLVGAVAAAQEGDARRALASLDAADEAAARLGRDANCLWTAFGPSNVAIHRVVADIELGRLRNAIDFAPSIDARSLPSERQARHAIEVARAHTMLGQIDEAAGALLDAEAMAAEQVRNHRLSRQLVASWLEQPRHREAVSSLAERMRIESD</sequence>
<comment type="caution">
    <text evidence="3">The sequence shown here is derived from an EMBL/GenBank/DDBJ whole genome shotgun (WGS) entry which is preliminary data.</text>
</comment>
<protein>
    <submittedName>
        <fullName evidence="3">Helix-turn-helix domain-containing protein</fullName>
    </submittedName>
</protein>
<dbReference type="PROSITE" id="PS50943">
    <property type="entry name" value="HTH_CROC1"/>
    <property type="match status" value="1"/>
</dbReference>
<dbReference type="GO" id="GO:0003677">
    <property type="term" value="F:DNA binding"/>
    <property type="evidence" value="ECO:0007669"/>
    <property type="project" value="InterPro"/>
</dbReference>
<evidence type="ECO:0000259" key="1">
    <source>
        <dbReference type="PROSITE" id="PS50943"/>
    </source>
</evidence>
<dbReference type="InterPro" id="IPR001387">
    <property type="entry name" value="Cro/C1-type_HTH"/>
</dbReference>
<proteinExistence type="predicted"/>
<dbReference type="OrthoDB" id="3420984at2"/>
<accession>A0A4S8QBW2</accession>
<dbReference type="SMART" id="SM00530">
    <property type="entry name" value="HTH_XRE"/>
    <property type="match status" value="1"/>
</dbReference>
<reference evidence="3 4" key="2">
    <citation type="submission" date="2019-05" db="EMBL/GenBank/DDBJ databases">
        <title>Glycomyces buryatensis sp. nov.</title>
        <authorList>
            <person name="Nikitina E."/>
        </authorList>
    </citation>
    <scope>NUCLEOTIDE SEQUENCE [LARGE SCALE GENOMIC DNA]</scope>
    <source>
        <strain evidence="3 4">18</strain>
    </source>
</reference>
<gene>
    <name evidence="3" type="ORF">FAB82_08850</name>
</gene>
<dbReference type="AlphaFoldDB" id="A0A4S8QBW2"/>
<dbReference type="Proteomes" id="UP000308760">
    <property type="component" value="Unassembled WGS sequence"/>
</dbReference>
<dbReference type="InterPro" id="IPR004343">
    <property type="entry name" value="Plus-3_dom"/>
</dbReference>
<name>A0A4S8QBW2_9ACTN</name>
<dbReference type="SUPFAM" id="SSF47413">
    <property type="entry name" value="lambda repressor-like DNA-binding domains"/>
    <property type="match status" value="1"/>
</dbReference>
<keyword evidence="4" id="KW-1185">Reference proteome</keyword>
<dbReference type="PROSITE" id="PS51360">
    <property type="entry name" value="PLUS3"/>
    <property type="match status" value="1"/>
</dbReference>
<dbReference type="InterPro" id="IPR010982">
    <property type="entry name" value="Lambda_DNA-bd_dom_sf"/>
</dbReference>